<dbReference type="EMBL" id="JTCM02000108">
    <property type="protein sequence ID" value="NEU76395.1"/>
    <property type="molecule type" value="Genomic_DNA"/>
</dbReference>
<dbReference type="RefSeq" id="WP_039737189.1">
    <property type="nucleotide sequence ID" value="NZ_JTCM02000108.1"/>
</dbReference>
<organism evidence="1 2">
    <name type="scientific">Hassallia byssoidea VB512170</name>
    <dbReference type="NCBI Taxonomy" id="1304833"/>
    <lineage>
        <taxon>Bacteria</taxon>
        <taxon>Bacillati</taxon>
        <taxon>Cyanobacteriota</taxon>
        <taxon>Cyanophyceae</taxon>
        <taxon>Nostocales</taxon>
        <taxon>Tolypothrichaceae</taxon>
        <taxon>Hassallia</taxon>
    </lineage>
</organism>
<evidence type="ECO:0000313" key="2">
    <source>
        <dbReference type="Proteomes" id="UP000031549"/>
    </source>
</evidence>
<evidence type="ECO:0008006" key="3">
    <source>
        <dbReference type="Google" id="ProtNLM"/>
    </source>
</evidence>
<keyword evidence="2" id="KW-1185">Reference proteome</keyword>
<protein>
    <recommendedName>
        <fullName evidence="3">DUF5678 domain-containing protein</fullName>
    </recommendedName>
</protein>
<comment type="caution">
    <text evidence="1">The sequence shown here is derived from an EMBL/GenBank/DDBJ whole genome shotgun (WGS) entry which is preliminary data.</text>
</comment>
<dbReference type="AlphaFoldDB" id="A0A846HGC8"/>
<proteinExistence type="predicted"/>
<sequence length="105" mass="12230">MTESTPKRLVRRGRIFPEITISPEELAKRKAEKDAFHQRCRAIFERVRPQFIDKHYGWYIAVEPDSGDYFIDADNMQAHKKAREKYPNADHCVFCLNETGATGTI</sequence>
<reference evidence="1 2" key="1">
    <citation type="journal article" date="2015" name="Genome Announc.">
        <title>Draft Genome Sequence of Cyanobacterium Hassallia byssoidea Strain VB512170, Isolated from Monuments in India.</title>
        <authorList>
            <person name="Singh D."/>
            <person name="Chandrababunaidu M.M."/>
            <person name="Panda A."/>
            <person name="Sen D."/>
            <person name="Bhattacharyya S."/>
            <person name="Adhikary S.P."/>
            <person name="Tripathy S."/>
        </authorList>
    </citation>
    <scope>NUCLEOTIDE SEQUENCE [LARGE SCALE GENOMIC DNA]</scope>
    <source>
        <strain evidence="1 2">VB512170</strain>
    </source>
</reference>
<gene>
    <name evidence="1" type="ORF">PI95_028750</name>
</gene>
<accession>A0A846HGC8</accession>
<evidence type="ECO:0000313" key="1">
    <source>
        <dbReference type="EMBL" id="NEU76395.1"/>
    </source>
</evidence>
<dbReference type="Proteomes" id="UP000031549">
    <property type="component" value="Unassembled WGS sequence"/>
</dbReference>
<name>A0A846HGC8_9CYAN</name>